<proteinExistence type="predicted"/>
<dbReference type="Pfam" id="PF17399">
    <property type="entry name" value="DUF5405"/>
    <property type="match status" value="1"/>
</dbReference>
<evidence type="ECO:0000313" key="3">
    <source>
        <dbReference type="EMBL" id="CAQ89588.1"/>
    </source>
</evidence>
<accession>B7LUD3</accession>
<name>B7LUD3_ESCF3</name>
<dbReference type="EMBL" id="CU928158">
    <property type="protein sequence ID" value="CAQ89588.1"/>
    <property type="molecule type" value="Genomic_DNA"/>
</dbReference>
<feature type="domain" description="DUF5405" evidence="2">
    <location>
        <begin position="63"/>
        <end position="132"/>
    </location>
</feature>
<feature type="region of interest" description="Disordered" evidence="1">
    <location>
        <begin position="1"/>
        <end position="24"/>
    </location>
</feature>
<dbReference type="Proteomes" id="UP000000745">
    <property type="component" value="Chromosome"/>
</dbReference>
<keyword evidence="4" id="KW-1185">Reference proteome</keyword>
<gene>
    <name evidence="3" type="ordered locus">EFER_2085</name>
</gene>
<dbReference type="AlphaFoldDB" id="B7LUD3"/>
<dbReference type="InterPro" id="IPR035404">
    <property type="entry name" value="DUF5405"/>
</dbReference>
<organism evidence="3 4">
    <name type="scientific">Escherichia fergusonii (strain ATCC 35469 / DSM 13698 / CCUG 18766 / IAM 14443 / JCM 21226 / LMG 7866 / NBRC 102419 / NCTC 12128 / CDC 0568-73)</name>
    <dbReference type="NCBI Taxonomy" id="585054"/>
    <lineage>
        <taxon>Bacteria</taxon>
        <taxon>Pseudomonadati</taxon>
        <taxon>Pseudomonadota</taxon>
        <taxon>Gammaproteobacteria</taxon>
        <taxon>Enterobacterales</taxon>
        <taxon>Enterobacteriaceae</taxon>
        <taxon>Escherichia</taxon>
    </lineage>
</organism>
<sequence length="147" mass="16455">MQRKKNASGFTRHQSDHSAKPHIPTSLNISTRACVITAHAMALSVMTEELTMKTMKLNIDLGKYVITGTKHDLILSERGIIKEGENAGKETLSRIGYYSKFEHLVKELCNREILLSQAQTLQDIQQHIETLGVSLSMAIDQFVESKS</sequence>
<dbReference type="HOGENOM" id="CLU_1765266_0_0_6"/>
<dbReference type="KEGG" id="efe:EFER_2085"/>
<reference evidence="4" key="1">
    <citation type="journal article" date="2009" name="PLoS Genet.">
        <title>Organised genome dynamics in the Escherichia coli species results in highly diverse adaptive paths.</title>
        <authorList>
            <person name="Touchon M."/>
            <person name="Hoede C."/>
            <person name="Tenaillon O."/>
            <person name="Barbe V."/>
            <person name="Baeriswyl S."/>
            <person name="Bidet P."/>
            <person name="Bingen E."/>
            <person name="Bonacorsi S."/>
            <person name="Bouchier C."/>
            <person name="Bouvet O."/>
            <person name="Calteau A."/>
            <person name="Chiapello H."/>
            <person name="Clermont O."/>
            <person name="Cruveiller S."/>
            <person name="Danchin A."/>
            <person name="Diard M."/>
            <person name="Dossat C."/>
            <person name="Karoui M.E."/>
            <person name="Frapy E."/>
            <person name="Garry L."/>
            <person name="Ghigo J.M."/>
            <person name="Gilles A.M."/>
            <person name="Johnson J."/>
            <person name="Le Bouguenec C."/>
            <person name="Lescat M."/>
            <person name="Mangenot S."/>
            <person name="Martinez-Jehanne V."/>
            <person name="Matic I."/>
            <person name="Nassif X."/>
            <person name="Oztas S."/>
            <person name="Petit M.A."/>
            <person name="Pichon C."/>
            <person name="Rouy Z."/>
            <person name="Ruf C.S."/>
            <person name="Schneider D."/>
            <person name="Tourret J."/>
            <person name="Vacherie B."/>
            <person name="Vallenet D."/>
            <person name="Medigue C."/>
            <person name="Rocha E.P.C."/>
            <person name="Denamur E."/>
        </authorList>
    </citation>
    <scope>NUCLEOTIDE SEQUENCE [LARGE SCALE GENOMIC DNA]</scope>
    <source>
        <strain evidence="4">ATCC 35469 / DSM 13698 / BCRC 15582 / CCUG 18766 / IAM 14443 / JCM 21226 / LMG 7866 / NBRC 102419 / NCTC 12128 / CDC 0568-73</strain>
    </source>
</reference>
<evidence type="ECO:0000313" key="4">
    <source>
        <dbReference type="Proteomes" id="UP000000745"/>
    </source>
</evidence>
<evidence type="ECO:0000256" key="1">
    <source>
        <dbReference type="SAM" id="MobiDB-lite"/>
    </source>
</evidence>
<protein>
    <recommendedName>
        <fullName evidence="2">DUF5405 domain-containing protein</fullName>
    </recommendedName>
</protein>
<evidence type="ECO:0000259" key="2">
    <source>
        <dbReference type="Pfam" id="PF17399"/>
    </source>
</evidence>